<evidence type="ECO:0000313" key="5">
    <source>
        <dbReference type="Proteomes" id="UP001597218"/>
    </source>
</evidence>
<protein>
    <submittedName>
        <fullName evidence="4">Aldehyde dehydrogenase family protein</fullName>
    </submittedName>
</protein>
<dbReference type="InterPro" id="IPR016163">
    <property type="entry name" value="Ald_DH_C"/>
</dbReference>
<dbReference type="SUPFAM" id="SSF53720">
    <property type="entry name" value="ALDH-like"/>
    <property type="match status" value="1"/>
</dbReference>
<dbReference type="InterPro" id="IPR016161">
    <property type="entry name" value="Ald_DH/histidinol_DH"/>
</dbReference>
<evidence type="ECO:0000313" key="4">
    <source>
        <dbReference type="EMBL" id="MFD1928025.1"/>
    </source>
</evidence>
<reference evidence="5" key="1">
    <citation type="journal article" date="2019" name="Int. J. Syst. Evol. Microbiol.">
        <title>The Global Catalogue of Microorganisms (GCM) 10K type strain sequencing project: providing services to taxonomists for standard genome sequencing and annotation.</title>
        <authorList>
            <consortium name="The Broad Institute Genomics Platform"/>
            <consortium name="The Broad Institute Genome Sequencing Center for Infectious Disease"/>
            <person name="Wu L."/>
            <person name="Ma J."/>
        </authorList>
    </citation>
    <scope>NUCLEOTIDE SEQUENCE [LARGE SCALE GENOMIC DNA]</scope>
    <source>
        <strain evidence="5">CGMCC 4.7177</strain>
    </source>
</reference>
<keyword evidence="5" id="KW-1185">Reference proteome</keyword>
<keyword evidence="2" id="KW-0560">Oxidoreductase</keyword>
<dbReference type="Gene3D" id="3.40.605.10">
    <property type="entry name" value="Aldehyde Dehydrogenase, Chain A, domain 1"/>
    <property type="match status" value="1"/>
</dbReference>
<evidence type="ECO:0000256" key="2">
    <source>
        <dbReference type="ARBA" id="ARBA00023002"/>
    </source>
</evidence>
<dbReference type="InterPro" id="IPR015590">
    <property type="entry name" value="Aldehyde_DH_dom"/>
</dbReference>
<dbReference type="CDD" id="cd07149">
    <property type="entry name" value="ALDH_y4uC"/>
    <property type="match status" value="1"/>
</dbReference>
<organism evidence="4 5">
    <name type="scientific">Sporosarcina siberiensis</name>
    <dbReference type="NCBI Taxonomy" id="1365606"/>
    <lineage>
        <taxon>Bacteria</taxon>
        <taxon>Bacillati</taxon>
        <taxon>Bacillota</taxon>
        <taxon>Bacilli</taxon>
        <taxon>Bacillales</taxon>
        <taxon>Caryophanaceae</taxon>
        <taxon>Sporosarcina</taxon>
    </lineage>
</organism>
<comment type="similarity">
    <text evidence="1">Belongs to the aldehyde dehydrogenase family.</text>
</comment>
<dbReference type="PANTHER" id="PTHR42991:SF1">
    <property type="entry name" value="ALDEHYDE DEHYDROGENASE"/>
    <property type="match status" value="1"/>
</dbReference>
<gene>
    <name evidence="4" type="ORF">ACFSFY_08140</name>
</gene>
<dbReference type="InterPro" id="IPR016162">
    <property type="entry name" value="Ald_DH_N"/>
</dbReference>
<comment type="caution">
    <text evidence="4">The sequence shown here is derived from an EMBL/GenBank/DDBJ whole genome shotgun (WGS) entry which is preliminary data.</text>
</comment>
<name>A0ABW4SF44_9BACL</name>
<dbReference type="Proteomes" id="UP001597218">
    <property type="component" value="Unassembled WGS sequence"/>
</dbReference>
<proteinExistence type="inferred from homology"/>
<dbReference type="InterPro" id="IPR051020">
    <property type="entry name" value="ALDH-related_metabolic_enz"/>
</dbReference>
<dbReference type="Pfam" id="PF00171">
    <property type="entry name" value="Aldedh"/>
    <property type="match status" value="1"/>
</dbReference>
<evidence type="ECO:0000259" key="3">
    <source>
        <dbReference type="Pfam" id="PF00171"/>
    </source>
</evidence>
<evidence type="ECO:0000256" key="1">
    <source>
        <dbReference type="ARBA" id="ARBA00009986"/>
    </source>
</evidence>
<dbReference type="Gene3D" id="3.40.309.10">
    <property type="entry name" value="Aldehyde Dehydrogenase, Chain A, domain 2"/>
    <property type="match status" value="1"/>
</dbReference>
<dbReference type="EMBL" id="JBHUGI010000024">
    <property type="protein sequence ID" value="MFD1928025.1"/>
    <property type="molecule type" value="Genomic_DNA"/>
</dbReference>
<feature type="domain" description="Aldehyde dehydrogenase" evidence="3">
    <location>
        <begin position="7"/>
        <end position="462"/>
    </location>
</feature>
<accession>A0ABW4SF44</accession>
<sequence length="467" mass="50568">MKVQEANNFTRIEVLNPQDNSIIGTVPSATKEDLHRIIEGAREGAKTAAKMTVHFRMEVLNKAANYIAENHEKYAIMISREGSKTIREARSEVKRCIQTLKISAEEARRINGETIPFSQSEGNENRVGYYYKVPIGIIAAITPFNDPLNLVAHKVGPAIASGNAIIVKPSSATPLSAILLAEAFENAGLPEKVLSIITGNGNVIGDLLVSHPAIRMVSFTGGLETGEKIAHKVGLKKLSMELGSNSPVIVLKDADLEAAVKASVSGAFYAAGQNCLGVQRVFIEEEVFDTFSDSFVEMTKRYKVGDKMLEATDMGPLINEKEAIRIETWVNEAVSKGAKLLTGGMRDGAFYSPTVLTEVPSNSVIAYEEVFGPVVLLYSIADLDEAIEKSNDVNYGLQAGIFTKDLEKAFAAIHKMDVGGLMINDSSDFRIDSMPFGGVKGSGLGREGVKFAIQEMTEPKVVCFNLK</sequence>
<dbReference type="PANTHER" id="PTHR42991">
    <property type="entry name" value="ALDEHYDE DEHYDROGENASE"/>
    <property type="match status" value="1"/>
</dbReference>
<dbReference type="RefSeq" id="WP_381537011.1">
    <property type="nucleotide sequence ID" value="NZ_JBHUGI010000024.1"/>
</dbReference>